<keyword evidence="2" id="KW-1185">Reference proteome</keyword>
<evidence type="ECO:0000313" key="1">
    <source>
        <dbReference type="EMBL" id="QEE16412.1"/>
    </source>
</evidence>
<reference evidence="1 2" key="1">
    <citation type="journal article" date="2020" name="Nature">
        <title>Isolation of an archaeon at the prokaryote-eukaryote interface.</title>
        <authorList>
            <person name="Imachi H."/>
            <person name="Nobu M.K."/>
            <person name="Nakahara N."/>
            <person name="Morono Y."/>
            <person name="Ogawara M."/>
            <person name="Takaki Y."/>
            <person name="Takano Y."/>
            <person name="Uematsu K."/>
            <person name="Ikuta T."/>
            <person name="Ito M."/>
            <person name="Matsui Y."/>
            <person name="Miyazaki M."/>
            <person name="Murata K."/>
            <person name="Saito Y."/>
            <person name="Sakai S."/>
            <person name="Song C."/>
            <person name="Tasumi E."/>
            <person name="Yamanaka Y."/>
            <person name="Yamaguchi T."/>
            <person name="Kamagata Y."/>
            <person name="Tamaki H."/>
            <person name="Takai K."/>
        </authorList>
    </citation>
    <scope>NUCLEOTIDE SEQUENCE [LARGE SCALE GENOMIC DNA]</scope>
    <source>
        <strain evidence="1 2">MK-D1</strain>
    </source>
</reference>
<gene>
    <name evidence="1" type="ORF">DSAG12_02242</name>
</gene>
<evidence type="ECO:0000313" key="2">
    <source>
        <dbReference type="Proteomes" id="UP000321408"/>
    </source>
</evidence>
<dbReference type="Proteomes" id="UP000321408">
    <property type="component" value="Chromosome"/>
</dbReference>
<reference evidence="1 2" key="2">
    <citation type="journal article" date="2024" name="Int. J. Syst. Evol. Microbiol.">
        <title>Promethearchaeum syntrophicum gen. nov., sp. nov., an anaerobic, obligately syntrophic archaeon, the first isolate of the lineage 'Asgard' archaea, and proposal of the new archaeal phylum Promethearchaeota phyl. nov. and kingdom Promethearchaeati regn. nov.</title>
        <authorList>
            <person name="Imachi H."/>
            <person name="Nobu M.K."/>
            <person name="Kato S."/>
            <person name="Takaki Y."/>
            <person name="Miyazaki M."/>
            <person name="Miyata M."/>
            <person name="Ogawara M."/>
            <person name="Saito Y."/>
            <person name="Sakai S."/>
            <person name="Tahara Y.O."/>
            <person name="Takano Y."/>
            <person name="Tasumi E."/>
            <person name="Uematsu K."/>
            <person name="Yoshimura T."/>
            <person name="Itoh T."/>
            <person name="Ohkuma M."/>
            <person name="Takai K."/>
        </authorList>
    </citation>
    <scope>NUCLEOTIDE SEQUENCE [LARGE SCALE GENOMIC DNA]</scope>
    <source>
        <strain evidence="1 2">MK-D1</strain>
    </source>
</reference>
<name>A0A5B9DBC7_9ARCH</name>
<dbReference type="AlphaFoldDB" id="A0A5B9DBC7"/>
<organism evidence="1 2">
    <name type="scientific">Promethearchaeum syntrophicum</name>
    <dbReference type="NCBI Taxonomy" id="2594042"/>
    <lineage>
        <taxon>Archaea</taxon>
        <taxon>Promethearchaeati</taxon>
        <taxon>Promethearchaeota</taxon>
        <taxon>Promethearchaeia</taxon>
        <taxon>Promethearchaeales</taxon>
        <taxon>Promethearchaeaceae</taxon>
        <taxon>Promethearchaeum</taxon>
    </lineage>
</organism>
<dbReference type="KEGG" id="psyt:DSAG12_02242"/>
<protein>
    <submittedName>
        <fullName evidence="1">Uncharacterized protein</fullName>
    </submittedName>
</protein>
<proteinExistence type="predicted"/>
<dbReference type="RefSeq" id="WP_147663293.1">
    <property type="nucleotide sequence ID" value="NZ_CP042905.2"/>
</dbReference>
<sequence length="141" mass="16580">MKKSKIIIKYCKLLKKISDLLDIIERLTKNALSISKNTVFYNHSDQKYKIQLILFDVNFIGFFEFCYLSLCFNNIGCYFVEIQEIEARCISKIRINATFNVQNIFFGTIFNSKEEYTNKNQRDKLICPNNILKSYPIGCLT</sequence>
<dbReference type="GeneID" id="41330232"/>
<accession>A0A5B9DBC7</accession>
<dbReference type="EMBL" id="CP042905">
    <property type="protein sequence ID" value="QEE16412.1"/>
    <property type="molecule type" value="Genomic_DNA"/>
</dbReference>